<evidence type="ECO:0000256" key="1">
    <source>
        <dbReference type="SAM" id="MobiDB-lite"/>
    </source>
</evidence>
<reference evidence="2 4" key="1">
    <citation type="submission" date="2020-02" db="EMBL/GenBank/DDBJ databases">
        <title>Draft genome sequence of Haematococcus lacustris strain NIES-144.</title>
        <authorList>
            <person name="Morimoto D."/>
            <person name="Nakagawa S."/>
            <person name="Yoshida T."/>
            <person name="Sawayama S."/>
        </authorList>
    </citation>
    <scope>NUCLEOTIDE SEQUENCE [LARGE SCALE GENOMIC DNA]</scope>
    <source>
        <strain evidence="2 4">NIES-144</strain>
    </source>
</reference>
<feature type="compositionally biased region" description="Low complexity" evidence="1">
    <location>
        <begin position="9"/>
        <end position="23"/>
    </location>
</feature>
<dbReference type="EMBL" id="BLLF01005293">
    <property type="protein sequence ID" value="GFH31016.1"/>
    <property type="molecule type" value="Genomic_DNA"/>
</dbReference>
<organism evidence="2 4">
    <name type="scientific">Haematococcus lacustris</name>
    <name type="common">Green alga</name>
    <name type="synonym">Haematococcus pluvialis</name>
    <dbReference type="NCBI Taxonomy" id="44745"/>
    <lineage>
        <taxon>Eukaryota</taxon>
        <taxon>Viridiplantae</taxon>
        <taxon>Chlorophyta</taxon>
        <taxon>core chlorophytes</taxon>
        <taxon>Chlorophyceae</taxon>
        <taxon>CS clade</taxon>
        <taxon>Chlamydomonadales</taxon>
        <taxon>Haematococcaceae</taxon>
        <taxon>Haematococcus</taxon>
    </lineage>
</organism>
<accession>A0A6A0AE76</accession>
<name>A0A6A0AE76_HAELA</name>
<dbReference type="EMBL" id="BLLF01006911">
    <property type="protein sequence ID" value="GFH32647.1"/>
    <property type="molecule type" value="Genomic_DNA"/>
</dbReference>
<gene>
    <name evidence="2" type="ORF">HaLaN_29963</name>
    <name evidence="3" type="ORF">HaLaN_31898</name>
</gene>
<evidence type="ECO:0000313" key="4">
    <source>
        <dbReference type="Proteomes" id="UP000485058"/>
    </source>
</evidence>
<comment type="caution">
    <text evidence="2">The sequence shown here is derived from an EMBL/GenBank/DDBJ whole genome shotgun (WGS) entry which is preliminary data.</text>
</comment>
<dbReference type="AlphaFoldDB" id="A0A6A0AE76"/>
<sequence>MAVSTAQTSSRAAPASRGPAPLRISSLKPLPARRSVAMRFKEGSELDQAPPSTSQPQ</sequence>
<protein>
    <submittedName>
        <fullName evidence="2">Uncharacterized protein</fullName>
    </submittedName>
</protein>
<proteinExistence type="predicted"/>
<feature type="non-terminal residue" evidence="2">
    <location>
        <position position="57"/>
    </location>
</feature>
<evidence type="ECO:0000313" key="2">
    <source>
        <dbReference type="EMBL" id="GFH31016.1"/>
    </source>
</evidence>
<keyword evidence="4" id="KW-1185">Reference proteome</keyword>
<feature type="non-terminal residue" evidence="2">
    <location>
        <position position="1"/>
    </location>
</feature>
<dbReference type="Proteomes" id="UP000485058">
    <property type="component" value="Unassembled WGS sequence"/>
</dbReference>
<evidence type="ECO:0000313" key="3">
    <source>
        <dbReference type="EMBL" id="GFH32647.1"/>
    </source>
</evidence>
<feature type="region of interest" description="Disordered" evidence="1">
    <location>
        <begin position="1"/>
        <end position="57"/>
    </location>
</feature>